<dbReference type="Pfam" id="PF10077">
    <property type="entry name" value="DUF2314"/>
    <property type="match status" value="1"/>
</dbReference>
<evidence type="ECO:0000313" key="3">
    <source>
        <dbReference type="EMBL" id="SIT31258.1"/>
    </source>
</evidence>
<name>A0A1N7R7Y6_9BACT</name>
<organism evidence="3 4">
    <name type="scientific">Filimonas lacunae</name>
    <dbReference type="NCBI Taxonomy" id="477680"/>
    <lineage>
        <taxon>Bacteria</taxon>
        <taxon>Pseudomonadati</taxon>
        <taxon>Bacteroidota</taxon>
        <taxon>Chitinophagia</taxon>
        <taxon>Chitinophagales</taxon>
        <taxon>Chitinophagaceae</taxon>
        <taxon>Filimonas</taxon>
    </lineage>
</organism>
<dbReference type="AlphaFoldDB" id="A0A1N7R7Y6"/>
<keyword evidence="1" id="KW-0040">ANK repeat</keyword>
<dbReference type="InterPro" id="IPR018756">
    <property type="entry name" value="DUF2314"/>
</dbReference>
<accession>A0A1N7R7Y6</accession>
<feature type="domain" description="DUF2314" evidence="2">
    <location>
        <begin position="15"/>
        <end position="148"/>
    </location>
</feature>
<gene>
    <name evidence="3" type="ORF">SAMN05421788_110118</name>
</gene>
<dbReference type="PROSITE" id="PS50297">
    <property type="entry name" value="ANK_REP_REGION"/>
    <property type="match status" value="1"/>
</dbReference>
<reference evidence="4" key="1">
    <citation type="submission" date="2017-01" db="EMBL/GenBank/DDBJ databases">
        <authorList>
            <person name="Varghese N."/>
            <person name="Submissions S."/>
        </authorList>
    </citation>
    <scope>NUCLEOTIDE SEQUENCE [LARGE SCALE GENOMIC DNA]</scope>
    <source>
        <strain evidence="4">DSM 21054</strain>
    </source>
</reference>
<evidence type="ECO:0000256" key="1">
    <source>
        <dbReference type="PROSITE-ProRule" id="PRU00023"/>
    </source>
</evidence>
<evidence type="ECO:0000313" key="4">
    <source>
        <dbReference type="Proteomes" id="UP000186917"/>
    </source>
</evidence>
<dbReference type="OrthoDB" id="6571369at2"/>
<feature type="repeat" description="ANK" evidence="1">
    <location>
        <begin position="197"/>
        <end position="229"/>
    </location>
</feature>
<dbReference type="PROSITE" id="PS50088">
    <property type="entry name" value="ANK_REPEAT"/>
    <property type="match status" value="1"/>
</dbReference>
<dbReference type="Proteomes" id="UP000186917">
    <property type="component" value="Unassembled WGS sequence"/>
</dbReference>
<protein>
    <submittedName>
        <fullName evidence="3">Uncharacterized conserved protein YegJ, DUF2314 family</fullName>
    </submittedName>
</protein>
<dbReference type="Gene3D" id="1.25.40.20">
    <property type="entry name" value="Ankyrin repeat-containing domain"/>
    <property type="match status" value="1"/>
</dbReference>
<dbReference type="InterPro" id="IPR036770">
    <property type="entry name" value="Ankyrin_rpt-contain_sf"/>
</dbReference>
<dbReference type="RefSeq" id="WP_076381702.1">
    <property type="nucleotide sequence ID" value="NZ_AP017422.1"/>
</dbReference>
<dbReference type="EMBL" id="FTOR01000010">
    <property type="protein sequence ID" value="SIT31258.1"/>
    <property type="molecule type" value="Genomic_DNA"/>
</dbReference>
<dbReference type="STRING" id="477680.SAMN05421788_110118"/>
<evidence type="ECO:0000259" key="2">
    <source>
        <dbReference type="Pfam" id="PF10077"/>
    </source>
</evidence>
<dbReference type="Pfam" id="PF12796">
    <property type="entry name" value="Ank_2"/>
    <property type="match status" value="1"/>
</dbReference>
<keyword evidence="4" id="KW-1185">Reference proteome</keyword>
<dbReference type="InterPro" id="IPR002110">
    <property type="entry name" value="Ankyrin_rpt"/>
</dbReference>
<dbReference type="SUPFAM" id="SSF48403">
    <property type="entry name" value="Ankyrin repeat"/>
    <property type="match status" value="1"/>
</dbReference>
<proteinExistence type="predicted"/>
<sequence>MSNERIFYVKGDSPAMLAAYKKAQNTFKYFWRELSWEYRRIVPALNVACVKAVFMEETGPDTEPITENMWINNVGFDGEYIYGILVNTPNELTNIENGAEVKLTLDQISDWLFVCQDLTFGGFTIHAIRSEMNEEEREDHDAAWGLDFGDYNDISIVYQQKEHPENLVEHPMSKNMRQQVIEHIQQNPAEIHVADENGYTLLHTETIAGNRTYVEELLAAGADTSLTTNNGKTALDFAIALNWEHIIPLLKK</sequence>